<name>A0A0K0Y9K0_9RHOB</name>
<dbReference type="KEGG" id="otm:OSB_30700"/>
<dbReference type="EMBL" id="CP012160">
    <property type="protein sequence ID" value="AKS47586.1"/>
    <property type="molecule type" value="Genomic_DNA"/>
</dbReference>
<dbReference type="PATRIC" id="fig|1458307.3.peg.3097"/>
<evidence type="ECO:0000313" key="1">
    <source>
        <dbReference type="EMBL" id="AKS47586.1"/>
    </source>
</evidence>
<dbReference type="AlphaFoldDB" id="A0A0K0Y9K0"/>
<accession>A0A0K0Y9K0</accession>
<sequence length="501" mass="52342">MTYRLATSFIALSTALAAPALADVNAADVWSNQQALYAGMGATLSGEISGDQLVNPEINVILPEGIASFQIKTDAVSMIENSDGSVTIEYPSPMTLTVAGGAQGEGSFSATATMTHDGYTVTASGNPGDVAYVSEGNNLRFEIGDVSVDGATGLEKIAIEGFMTLANWGGTSQVTEGNLITYTADTEIGASEADFTFSVDNITSRSQQITQPMTSSIDATFQVGGSDVMNLSEALRNGLSVVARSTGEGNSSSTETTLDGDVINTQKTSTGAQEFALSFTEEGLAMNGEANAFAMTMFEPLLFPGELDLGIGALSMDYDVPLNASDEPQDFRIATGLKDVTVGDSIWGMIDPTGQLPRDPAEISFDVTGVGTNGMDLLDIAAMVGLMGPPPIEIDEVTIENLRIAAVGAEATATGAMTFDWTDFQTIPGIARPEGTVTVNLTGANALMDKLVAMGIIPEEELMMPRMMMGMFATPVGDDMLESVLEVNSEGHVLANGQRLQ</sequence>
<organism evidence="1 2">
    <name type="scientific">Octadecabacter temperatus</name>
    <dbReference type="NCBI Taxonomy" id="1458307"/>
    <lineage>
        <taxon>Bacteria</taxon>
        <taxon>Pseudomonadati</taxon>
        <taxon>Pseudomonadota</taxon>
        <taxon>Alphaproteobacteria</taxon>
        <taxon>Rhodobacterales</taxon>
        <taxon>Roseobacteraceae</taxon>
        <taxon>Octadecabacter</taxon>
    </lineage>
</organism>
<dbReference type="OrthoDB" id="7791409at2"/>
<dbReference type="RefSeq" id="WP_049835765.1">
    <property type="nucleotide sequence ID" value="NZ_CP012160.1"/>
</dbReference>
<dbReference type="Proteomes" id="UP000067444">
    <property type="component" value="Chromosome"/>
</dbReference>
<protein>
    <submittedName>
        <fullName evidence="1">Uncharacterized protein</fullName>
    </submittedName>
</protein>
<evidence type="ECO:0000313" key="2">
    <source>
        <dbReference type="Proteomes" id="UP000067444"/>
    </source>
</evidence>
<keyword evidence="2" id="KW-1185">Reference proteome</keyword>
<proteinExistence type="predicted"/>
<dbReference type="STRING" id="1458307.OSB_30700"/>
<gene>
    <name evidence="1" type="ORF">OSB_30700</name>
</gene>
<reference evidence="1 2" key="1">
    <citation type="journal article" date="2015" name="Genome Announc.">
        <title>Closed Genome Sequence of Octadecabacter temperatus SB1, the First Mesophilic Species of the Genus Octadecabacter.</title>
        <authorList>
            <person name="Voget S."/>
            <person name="Billerbeck S."/>
            <person name="Simon M."/>
            <person name="Daniel R."/>
        </authorList>
    </citation>
    <scope>NUCLEOTIDE SEQUENCE [LARGE SCALE GENOMIC DNA]</scope>
    <source>
        <strain evidence="1 2">SB1</strain>
    </source>
</reference>